<proteinExistence type="predicted"/>
<dbReference type="Proteomes" id="UP001362999">
    <property type="component" value="Unassembled WGS sequence"/>
</dbReference>
<protein>
    <submittedName>
        <fullName evidence="1">F-box domain-containing protein</fullName>
    </submittedName>
</protein>
<dbReference type="AlphaFoldDB" id="A0AAW0DSI3"/>
<reference evidence="1 2" key="1">
    <citation type="journal article" date="2024" name="J Genomics">
        <title>Draft genome sequencing and assembly of Favolaschia claudopus CIRM-BRFM 2984 isolated from oak limbs.</title>
        <authorList>
            <person name="Navarro D."/>
            <person name="Drula E."/>
            <person name="Chaduli D."/>
            <person name="Cazenave R."/>
            <person name="Ahrendt S."/>
            <person name="Wang J."/>
            <person name="Lipzen A."/>
            <person name="Daum C."/>
            <person name="Barry K."/>
            <person name="Grigoriev I.V."/>
            <person name="Favel A."/>
            <person name="Rosso M.N."/>
            <person name="Martin F."/>
        </authorList>
    </citation>
    <scope>NUCLEOTIDE SEQUENCE [LARGE SCALE GENOMIC DNA]</scope>
    <source>
        <strain evidence="1 2">CIRM-BRFM 2984</strain>
    </source>
</reference>
<evidence type="ECO:0000313" key="2">
    <source>
        <dbReference type="Proteomes" id="UP001362999"/>
    </source>
</evidence>
<dbReference type="InterPro" id="IPR032675">
    <property type="entry name" value="LRR_dom_sf"/>
</dbReference>
<sequence>MSTAKSVELLKRQHALEHTISERAPFYPVLSLPTEIISEILVHCLPHKPQRFESSSPFTNLAPFLLLHVCRKWRAIATAIPRLWQTLRLDFYAIPLRFFDAENFESGLIKSEEQGKRVLATLFDHLSPRLERLTLDTSFAFYNHLSPTFPILRQLSLGIEYDYDESDSPDGPEDPIQTFTAAPLLEEVCLCSYTLPQHFALPWDALKVLSAEGIGTTDAVETLRVSPSLIRCTLLETFRTPNNITPFSHPTLKSFDIENFDADYALFKVLALPNLETLTIRHTRSSDMYHPHIIRFVSQLAASLHELSAPTVTLSLLQPLSRLTHIELYAPSTDFVSRFVDMLSRARYPSFLPHLQAVELGNCEPSHVNQSLVHALSSRAHGEAKLRSFRQTWDPQIQEIQVNWEEGDGLALQRLRVETGMEIYVGASD</sequence>
<organism evidence="1 2">
    <name type="scientific">Favolaschia claudopus</name>
    <dbReference type="NCBI Taxonomy" id="2862362"/>
    <lineage>
        <taxon>Eukaryota</taxon>
        <taxon>Fungi</taxon>
        <taxon>Dikarya</taxon>
        <taxon>Basidiomycota</taxon>
        <taxon>Agaricomycotina</taxon>
        <taxon>Agaricomycetes</taxon>
        <taxon>Agaricomycetidae</taxon>
        <taxon>Agaricales</taxon>
        <taxon>Marasmiineae</taxon>
        <taxon>Mycenaceae</taxon>
        <taxon>Favolaschia</taxon>
    </lineage>
</organism>
<evidence type="ECO:0000313" key="1">
    <source>
        <dbReference type="EMBL" id="KAK7053936.1"/>
    </source>
</evidence>
<gene>
    <name evidence="1" type="ORF">R3P38DRAFT_3577792</name>
</gene>
<dbReference type="Gene3D" id="3.80.10.10">
    <property type="entry name" value="Ribonuclease Inhibitor"/>
    <property type="match status" value="1"/>
</dbReference>
<name>A0AAW0DSI3_9AGAR</name>
<dbReference type="EMBL" id="JAWWNJ010000006">
    <property type="protein sequence ID" value="KAK7053936.1"/>
    <property type="molecule type" value="Genomic_DNA"/>
</dbReference>
<accession>A0AAW0DSI3</accession>
<comment type="caution">
    <text evidence="1">The sequence shown here is derived from an EMBL/GenBank/DDBJ whole genome shotgun (WGS) entry which is preliminary data.</text>
</comment>
<dbReference type="SUPFAM" id="SSF52047">
    <property type="entry name" value="RNI-like"/>
    <property type="match status" value="1"/>
</dbReference>
<keyword evidence="2" id="KW-1185">Reference proteome</keyword>